<dbReference type="Gramene" id="Bra022024.1">
    <property type="protein sequence ID" value="Bra022024.1-P"/>
    <property type="gene ID" value="Bra022024"/>
</dbReference>
<dbReference type="SUPFAM" id="SSF117281">
    <property type="entry name" value="Kelch motif"/>
    <property type="match status" value="1"/>
</dbReference>
<reference evidence="2 3" key="2">
    <citation type="journal article" date="2018" name="Hortic Res">
        <title>Improved Brassica rapa reference genome by single-molecule sequencing and chromosome conformation capture technologies.</title>
        <authorList>
            <person name="Zhang L."/>
            <person name="Cai X."/>
            <person name="Wu J."/>
            <person name="Liu M."/>
            <person name="Grob S."/>
            <person name="Cheng F."/>
            <person name="Liang J."/>
            <person name="Cai C."/>
            <person name="Liu Z."/>
            <person name="Liu B."/>
            <person name="Wang F."/>
            <person name="Li S."/>
            <person name="Liu F."/>
            <person name="Li X."/>
            <person name="Cheng L."/>
            <person name="Yang W."/>
            <person name="Li M.H."/>
            <person name="Grossniklaus U."/>
            <person name="Zheng H."/>
            <person name="Wang X."/>
        </authorList>
    </citation>
    <scope>NUCLEOTIDE SEQUENCE [LARGE SCALE GENOMIC DNA]</scope>
    <source>
        <strain evidence="2 3">cv. Chiifu-401-42</strain>
    </source>
</reference>
<protein>
    <recommendedName>
        <fullName evidence="1">FKB95-like N-terminal Kelch domain-containing protein</fullName>
    </recommendedName>
</protein>
<reference evidence="2 3" key="1">
    <citation type="journal article" date="2011" name="Nat. Genet.">
        <title>The genome of the mesopolyploid crop species Brassica rapa.</title>
        <authorList>
            <consortium name="Brassica rapa Genome Sequencing Project Consortium"/>
            <person name="Wang X."/>
            <person name="Wang H."/>
            <person name="Wang J."/>
            <person name="Sun R."/>
            <person name="Wu J."/>
            <person name="Liu S."/>
            <person name="Bai Y."/>
            <person name="Mun J.H."/>
            <person name="Bancroft I."/>
            <person name="Cheng F."/>
            <person name="Huang S."/>
            <person name="Li X."/>
            <person name="Hua W."/>
            <person name="Wang J."/>
            <person name="Wang X."/>
            <person name="Freeling M."/>
            <person name="Pires J.C."/>
            <person name="Paterson A.H."/>
            <person name="Chalhoub B."/>
            <person name="Wang B."/>
            <person name="Hayward A."/>
            <person name="Sharpe A.G."/>
            <person name="Park B.S."/>
            <person name="Weisshaar B."/>
            <person name="Liu B."/>
            <person name="Li B."/>
            <person name="Liu B."/>
            <person name="Tong C."/>
            <person name="Song C."/>
            <person name="Duran C."/>
            <person name="Peng C."/>
            <person name="Geng C."/>
            <person name="Koh C."/>
            <person name="Lin C."/>
            <person name="Edwards D."/>
            <person name="Mu D."/>
            <person name="Shen D."/>
            <person name="Soumpourou E."/>
            <person name="Li F."/>
            <person name="Fraser F."/>
            <person name="Conant G."/>
            <person name="Lassalle G."/>
            <person name="King G.J."/>
            <person name="Bonnema G."/>
            <person name="Tang H."/>
            <person name="Wang H."/>
            <person name="Belcram H."/>
            <person name="Zhou H."/>
            <person name="Hirakawa H."/>
            <person name="Abe H."/>
            <person name="Guo H."/>
            <person name="Wang H."/>
            <person name="Jin H."/>
            <person name="Parkin I.A."/>
            <person name="Batley J."/>
            <person name="Kim J.S."/>
            <person name="Just J."/>
            <person name="Li J."/>
            <person name="Xu J."/>
            <person name="Deng J."/>
            <person name="Kim J.A."/>
            <person name="Li J."/>
            <person name="Yu J."/>
            <person name="Meng J."/>
            <person name="Wang J."/>
            <person name="Min J."/>
            <person name="Poulain J."/>
            <person name="Wang J."/>
            <person name="Hatakeyama K."/>
            <person name="Wu K."/>
            <person name="Wang L."/>
            <person name="Fang L."/>
            <person name="Trick M."/>
            <person name="Links M.G."/>
            <person name="Zhao M."/>
            <person name="Jin M."/>
            <person name="Ramchiary N."/>
            <person name="Drou N."/>
            <person name="Berkman P.J."/>
            <person name="Cai Q."/>
            <person name="Huang Q."/>
            <person name="Li R."/>
            <person name="Tabata S."/>
            <person name="Cheng S."/>
            <person name="Zhang S."/>
            <person name="Zhang S."/>
            <person name="Huang S."/>
            <person name="Sato S."/>
            <person name="Sun S."/>
            <person name="Kwon S.J."/>
            <person name="Choi S.R."/>
            <person name="Lee T.H."/>
            <person name="Fan W."/>
            <person name="Zhao X."/>
            <person name="Tan X."/>
            <person name="Xu X."/>
            <person name="Wang Y."/>
            <person name="Qiu Y."/>
            <person name="Yin Y."/>
            <person name="Li Y."/>
            <person name="Du Y."/>
            <person name="Liao Y."/>
            <person name="Lim Y."/>
            <person name="Narusaka Y."/>
            <person name="Wang Y."/>
            <person name="Wang Z."/>
            <person name="Li Z."/>
            <person name="Wang Z."/>
            <person name="Xiong Z."/>
            <person name="Zhang Z."/>
        </authorList>
    </citation>
    <scope>NUCLEOTIDE SEQUENCE [LARGE SCALE GENOMIC DNA]</scope>
    <source>
        <strain evidence="2 3">cv. Chiifu-401-42</strain>
    </source>
</reference>
<dbReference type="Proteomes" id="UP000011750">
    <property type="component" value="Chromosome A02"/>
</dbReference>
<evidence type="ECO:0000313" key="2">
    <source>
        <dbReference type="EnsemblPlants" id="Bra022024.1-P"/>
    </source>
</evidence>
<accession>M4DZS7</accession>
<dbReference type="eggNOG" id="KOG1072">
    <property type="taxonomic scope" value="Eukaryota"/>
</dbReference>
<sequence length="159" mass="18527">MVVFNIETKMWEHVMTEPEMNYALTTSNACAVMADKIYTKASYGSHVYEPKESKWQTEYMLNSKYWGNSCVVDDVLYYHDRVTNTLSAYDPIHKCWGVVEGLKKFLAETRCSKWSYTVSYGRNVVLLFCRICEIWCAKISLERRQGGVIRVRLNGVTMF</sequence>
<dbReference type="Gene3D" id="2.120.10.80">
    <property type="entry name" value="Kelch-type beta propeller"/>
    <property type="match status" value="1"/>
</dbReference>
<proteinExistence type="predicted"/>
<dbReference type="AlphaFoldDB" id="M4DZS7"/>
<dbReference type="InterPro" id="IPR015915">
    <property type="entry name" value="Kelch-typ_b-propeller"/>
</dbReference>
<dbReference type="HOGENOM" id="CLU_032521_3_2_1"/>
<reference evidence="2" key="3">
    <citation type="submission" date="2023-03" db="UniProtKB">
        <authorList>
            <consortium name="EnsemblPlants"/>
        </authorList>
    </citation>
    <scope>IDENTIFICATION</scope>
    <source>
        <strain evidence="2">cv. Chiifu-401-42</strain>
    </source>
</reference>
<dbReference type="PANTHER" id="PTHR24414:SF184">
    <property type="entry name" value="GALACTOSE OXIDASE_KELCH REPEAT SUPERFAMILY PROTEIN"/>
    <property type="match status" value="1"/>
</dbReference>
<dbReference type="InterPro" id="IPR050354">
    <property type="entry name" value="F-box/kelch-repeat_ARATH"/>
</dbReference>
<dbReference type="OMA" id="CRICEIW"/>
<feature type="domain" description="FKB95-like N-terminal Kelch" evidence="1">
    <location>
        <begin position="1"/>
        <end position="150"/>
    </location>
</feature>
<dbReference type="InParanoid" id="M4DZS7"/>
<dbReference type="Pfam" id="PF25210">
    <property type="entry name" value="Kelch_FKB95"/>
    <property type="match status" value="1"/>
</dbReference>
<dbReference type="PANTHER" id="PTHR24414">
    <property type="entry name" value="F-BOX/KELCH-REPEAT PROTEIN SKIP4"/>
    <property type="match status" value="1"/>
</dbReference>
<dbReference type="InterPro" id="IPR057499">
    <property type="entry name" value="Kelch_FKB95"/>
</dbReference>
<keyword evidence="3" id="KW-1185">Reference proteome</keyword>
<dbReference type="EnsemblPlants" id="Bra022024.1">
    <property type="protein sequence ID" value="Bra022024.1-P"/>
    <property type="gene ID" value="Bra022024"/>
</dbReference>
<evidence type="ECO:0000313" key="3">
    <source>
        <dbReference type="Proteomes" id="UP000011750"/>
    </source>
</evidence>
<name>M4DZS7_BRACM</name>
<evidence type="ECO:0000259" key="1">
    <source>
        <dbReference type="Pfam" id="PF25210"/>
    </source>
</evidence>
<organism evidence="2 3">
    <name type="scientific">Brassica campestris</name>
    <name type="common">Field mustard</name>
    <dbReference type="NCBI Taxonomy" id="3711"/>
    <lineage>
        <taxon>Eukaryota</taxon>
        <taxon>Viridiplantae</taxon>
        <taxon>Streptophyta</taxon>
        <taxon>Embryophyta</taxon>
        <taxon>Tracheophyta</taxon>
        <taxon>Spermatophyta</taxon>
        <taxon>Magnoliopsida</taxon>
        <taxon>eudicotyledons</taxon>
        <taxon>Gunneridae</taxon>
        <taxon>Pentapetalae</taxon>
        <taxon>rosids</taxon>
        <taxon>malvids</taxon>
        <taxon>Brassicales</taxon>
        <taxon>Brassicaceae</taxon>
        <taxon>Brassiceae</taxon>
        <taxon>Brassica</taxon>
    </lineage>
</organism>